<proteinExistence type="predicted"/>
<sequence>MWDRDPKTGLVYEKGITGYHEVIADADTLKAQENYIFFKNNVPQPFDKPFPMREIDLEASLLGRVRGPQMVESTDYSCLNLLQRPTLMWIKPIEIGFQTDKVTDPEWPFLNRLASICAEAEVYPCTNGECERNRKTLEGIVQHCEWKGFREWLIRAVSCQMSFDEVNRYGQTFFHLTSALAACHRLVYEYKTKAVGFGGEFIGKEGRVDSIGDIFAVLDMIYWAMVVESHTMHMSTVLEMRWSPEFVPIKVLAAAVDKAASSASQLGICPSRLWNLALVTERREADLPALVGLAACRPQELRHEKHEDCLAGYCRLTSVDSTKVEQLHKCEGRTVPEIANRCSSVKLFFDPMRLNNSMARQGGTVWSIQPPFEILPSGKPYVAISHVWSDGTGIGLGKVGEVNSCLFKYFTTLIGSIDHGCEGIWWDTISIPTELEARRKAIDEMHNNYRDAQYTLVHDEYLVNFAWAEDGSPCIALVLSAWLTRGWTALEFIMSGNVKVIFKEAGEGSKPIVKDMDKDILARDPSSCSRAHWIASQVLRRLRKPITNVSELLSVLKPRTTSWQRDKMIIAALLAGVEGVSYKEKEADITRAILDKLYKIEFPSLLHGLDTVTETGAWSWCPPLLYDMPAVAASDLFGAGSEIHSDYHTCVIGRDGVIAGCYRFAPLTKEDVQKNRIYPTSSHPKIVMKVKAALQNWRSCMLMRDDPEDRGPCLLVKALGEIQDDELEGRPMAIKYVGCVLELAEGASGTPNRTYHIWSFKMGLADDMREVDASDMFERPSWMPERFKSMDWLPNKVWIGNHPNSGHLLVARPCDKGVGHTALYTWKMSDELSFGLNQEPLLVVSSEGEVSTKFNTASITLQRVNTKHAWPPTSIPCAGRAVIHSKEADDKWNRELSKDLFELAHETRTYIYAALDTEVLLPSKGRPYQGLWVCSRPSLIRYHPHQRCEVILLNHTEGPQISGVNITGYKENPRGDISFKFSFSPPNHNTGPALVQAEIRAFDFYEPNLKIWKSMDVVSWTEDAFDLVRADGHKWGYPQLMVFKFRRIPLSSLLPYLYKEGLEEH</sequence>
<dbReference type="AlphaFoldDB" id="A0A430M5H1"/>
<evidence type="ECO:0000313" key="1">
    <source>
        <dbReference type="EMBL" id="RTE83250.1"/>
    </source>
</evidence>
<comment type="caution">
    <text evidence="1">The sequence shown here is derived from an EMBL/GenBank/DDBJ whole genome shotgun (WGS) entry which is preliminary data.</text>
</comment>
<reference evidence="1 2" key="1">
    <citation type="submission" date="2017-06" db="EMBL/GenBank/DDBJ databases">
        <title>Comparative genomic analysis of Ambrosia Fusariam Clade fungi.</title>
        <authorList>
            <person name="Stajich J.E."/>
            <person name="Carrillo J."/>
            <person name="Kijimoto T."/>
            <person name="Eskalen A."/>
            <person name="O'Donnell K."/>
            <person name="Kasson M."/>
        </authorList>
    </citation>
    <scope>NUCLEOTIDE SEQUENCE [LARGE SCALE GENOMIC DNA]</scope>
    <source>
        <strain evidence="1 2">UCR1854</strain>
    </source>
</reference>
<dbReference type="PANTHER" id="PTHR39596:SF2">
    <property type="entry name" value="HET DOMAIN PROTEIN (AFU_ORTHOLOGUE AFUA_1G17550)-RELATED"/>
    <property type="match status" value="1"/>
</dbReference>
<name>A0A430M5H1_9HYPO</name>
<dbReference type="EMBL" id="MIKF01000018">
    <property type="protein sequence ID" value="RTE83250.1"/>
    <property type="molecule type" value="Genomic_DNA"/>
</dbReference>
<accession>A0A430M5H1</accession>
<evidence type="ECO:0000313" key="2">
    <source>
        <dbReference type="Proteomes" id="UP000287124"/>
    </source>
</evidence>
<organism evidence="1 2">
    <name type="scientific">Fusarium euwallaceae</name>
    <dbReference type="NCBI Taxonomy" id="1147111"/>
    <lineage>
        <taxon>Eukaryota</taxon>
        <taxon>Fungi</taxon>
        <taxon>Dikarya</taxon>
        <taxon>Ascomycota</taxon>
        <taxon>Pezizomycotina</taxon>
        <taxon>Sordariomycetes</taxon>
        <taxon>Hypocreomycetidae</taxon>
        <taxon>Hypocreales</taxon>
        <taxon>Nectriaceae</taxon>
        <taxon>Fusarium</taxon>
        <taxon>Fusarium solani species complex</taxon>
    </lineage>
</organism>
<gene>
    <name evidence="1" type="ORF">BHE90_002265</name>
</gene>
<dbReference type="PANTHER" id="PTHR39596">
    <property type="match status" value="1"/>
</dbReference>
<protein>
    <recommendedName>
        <fullName evidence="3">Heterokaryon incompatibility domain-containing protein</fullName>
    </recommendedName>
</protein>
<dbReference type="Proteomes" id="UP000287124">
    <property type="component" value="Unassembled WGS sequence"/>
</dbReference>
<keyword evidence="2" id="KW-1185">Reference proteome</keyword>
<evidence type="ECO:0008006" key="3">
    <source>
        <dbReference type="Google" id="ProtNLM"/>
    </source>
</evidence>